<evidence type="ECO:0000259" key="1">
    <source>
        <dbReference type="Pfam" id="PF21849"/>
    </source>
</evidence>
<evidence type="ECO:0000313" key="3">
    <source>
        <dbReference type="Proteomes" id="UP000542342"/>
    </source>
</evidence>
<feature type="domain" description="DUF6908" evidence="1">
    <location>
        <begin position="3"/>
        <end position="127"/>
    </location>
</feature>
<dbReference type="AlphaFoldDB" id="A0A7V8VB11"/>
<comment type="caution">
    <text evidence="2">The sequence shown here is derived from an EMBL/GenBank/DDBJ whole genome shotgun (WGS) entry which is preliminary data.</text>
</comment>
<organism evidence="2 3">
    <name type="scientific">Thermogemmata fonticola</name>
    <dbReference type="NCBI Taxonomy" id="2755323"/>
    <lineage>
        <taxon>Bacteria</taxon>
        <taxon>Pseudomonadati</taxon>
        <taxon>Planctomycetota</taxon>
        <taxon>Planctomycetia</taxon>
        <taxon>Gemmatales</taxon>
        <taxon>Gemmataceae</taxon>
        <taxon>Thermogemmata</taxon>
    </lineage>
</organism>
<proteinExistence type="predicted"/>
<name>A0A7V8VB11_9BACT</name>
<dbReference type="Pfam" id="PF21849">
    <property type="entry name" value="DUF6908"/>
    <property type="match status" value="1"/>
</dbReference>
<accession>A0A7V8VB11</accession>
<evidence type="ECO:0000313" key="2">
    <source>
        <dbReference type="EMBL" id="MBA2224671.1"/>
    </source>
</evidence>
<dbReference type="EMBL" id="JACEFB010000001">
    <property type="protein sequence ID" value="MBA2224671.1"/>
    <property type="molecule type" value="Genomic_DNA"/>
</dbReference>
<reference evidence="2 3" key="1">
    <citation type="submission" date="2020-07" db="EMBL/GenBank/DDBJ databases">
        <title>Thermogemmata thermophila gen. nov., sp. nov., a novel moderate thermophilic planctomycete from a Kamchatka hot spring.</title>
        <authorList>
            <person name="Elcheninov A.G."/>
            <person name="Podosokorskaya O.A."/>
            <person name="Kovaleva O.L."/>
            <person name="Novikov A."/>
            <person name="Bonch-Osmolovskaya E.A."/>
            <person name="Toshchakov S.V."/>
            <person name="Kublanov I.V."/>
        </authorList>
    </citation>
    <scope>NUCLEOTIDE SEQUENCE [LARGE SCALE GENOMIC DNA]</scope>
    <source>
        <strain evidence="2 3">2918</strain>
    </source>
</reference>
<protein>
    <recommendedName>
        <fullName evidence="1">DUF6908 domain-containing protein</fullName>
    </recommendedName>
</protein>
<gene>
    <name evidence="2" type="ORF">H0921_00675</name>
</gene>
<keyword evidence="3" id="KW-1185">Reference proteome</keyword>
<dbReference type="RefSeq" id="WP_194536105.1">
    <property type="nucleotide sequence ID" value="NZ_JACEFB010000001.1"/>
</dbReference>
<dbReference type="InterPro" id="IPR054203">
    <property type="entry name" value="DUF6908"/>
</dbReference>
<sequence>MNNVKQIIELLGGFERLMHEPIRLTVEGFMPLNIEYIGTGPRGGLLLSIMHHYTQHGDLMRDPDLVVEVIQAEDRWLPVSYQQDSLGIYQEAVSVEGEKLVERSRLVADLLRFMGQWDRNLGEQSFVEAARSLGKSESPD</sequence>
<dbReference type="Proteomes" id="UP000542342">
    <property type="component" value="Unassembled WGS sequence"/>
</dbReference>